<dbReference type="NCBIfam" id="TIGR01297">
    <property type="entry name" value="CDF"/>
    <property type="match status" value="1"/>
</dbReference>
<keyword evidence="5" id="KW-0406">Ion transport</keyword>
<evidence type="ECO:0000313" key="10">
    <source>
        <dbReference type="Proteomes" id="UP000236454"/>
    </source>
</evidence>
<keyword evidence="10" id="KW-1185">Reference proteome</keyword>
<organism evidence="9 10">
    <name type="scientific">Lishizhenia tianjinensis</name>
    <dbReference type="NCBI Taxonomy" id="477690"/>
    <lineage>
        <taxon>Bacteria</taxon>
        <taxon>Pseudomonadati</taxon>
        <taxon>Bacteroidota</taxon>
        <taxon>Flavobacteriia</taxon>
        <taxon>Flavobacteriales</taxon>
        <taxon>Crocinitomicaceae</taxon>
        <taxon>Lishizhenia</taxon>
    </lineage>
</organism>
<feature type="transmembrane region" description="Helical" evidence="7">
    <location>
        <begin position="152"/>
        <end position="171"/>
    </location>
</feature>
<protein>
    <submittedName>
        <fullName evidence="9">Cobalt-zinc-cadmium efflux system protein</fullName>
    </submittedName>
</protein>
<feature type="domain" description="Cation efflux protein transmembrane" evidence="8">
    <location>
        <begin position="21"/>
        <end position="208"/>
    </location>
</feature>
<dbReference type="GO" id="GO:0005385">
    <property type="term" value="F:zinc ion transmembrane transporter activity"/>
    <property type="evidence" value="ECO:0007669"/>
    <property type="project" value="InterPro"/>
</dbReference>
<evidence type="ECO:0000256" key="2">
    <source>
        <dbReference type="ARBA" id="ARBA00022448"/>
    </source>
</evidence>
<evidence type="ECO:0000256" key="7">
    <source>
        <dbReference type="SAM" id="Phobius"/>
    </source>
</evidence>
<keyword evidence="2" id="KW-0813">Transport</keyword>
<proteinExistence type="predicted"/>
<dbReference type="RefSeq" id="WP_090251745.1">
    <property type="nucleotide sequence ID" value="NZ_FPAS01000005.1"/>
</dbReference>
<evidence type="ECO:0000256" key="5">
    <source>
        <dbReference type="ARBA" id="ARBA00023065"/>
    </source>
</evidence>
<feature type="transmembrane region" description="Helical" evidence="7">
    <location>
        <begin position="51"/>
        <end position="70"/>
    </location>
</feature>
<dbReference type="SUPFAM" id="SSF161111">
    <property type="entry name" value="Cation efflux protein transmembrane domain-like"/>
    <property type="match status" value="1"/>
</dbReference>
<dbReference type="Gene3D" id="1.20.1510.10">
    <property type="entry name" value="Cation efflux protein transmembrane domain"/>
    <property type="match status" value="1"/>
</dbReference>
<dbReference type="STRING" id="477690.SAMN05216474_2754"/>
<keyword evidence="6 7" id="KW-0472">Membrane</keyword>
<accession>A0A1I7BER0</accession>
<dbReference type="GO" id="GO:0016020">
    <property type="term" value="C:membrane"/>
    <property type="evidence" value="ECO:0007669"/>
    <property type="project" value="UniProtKB-SubCell"/>
</dbReference>
<dbReference type="Pfam" id="PF01545">
    <property type="entry name" value="Cation_efflux"/>
    <property type="match status" value="1"/>
</dbReference>
<keyword evidence="3 7" id="KW-0812">Transmembrane</keyword>
<dbReference type="GO" id="GO:0006882">
    <property type="term" value="P:intracellular zinc ion homeostasis"/>
    <property type="evidence" value="ECO:0007669"/>
    <property type="project" value="InterPro"/>
</dbReference>
<dbReference type="InterPro" id="IPR058533">
    <property type="entry name" value="Cation_efflux_TM"/>
</dbReference>
<feature type="transmembrane region" description="Helical" evidence="7">
    <location>
        <begin position="119"/>
        <end position="140"/>
    </location>
</feature>
<dbReference type="InterPro" id="IPR027469">
    <property type="entry name" value="Cation_efflux_TMD_sf"/>
</dbReference>
<dbReference type="Proteomes" id="UP000236454">
    <property type="component" value="Unassembled WGS sequence"/>
</dbReference>
<sequence length="212" mass="23418">METQTLTQEKSKKIISKKSALLLSICITLAAMVVEFVYGVLLNSVMLKSDAIHMLSHALALFIALFALMYTKNLSEEKAKKVEALSAFTNALLIFGFVLWIVIDAGIKFTHLEEMETSQLLWVAVFGLGVNLLTALILALGGIEDLNTKGAFLHLLADTFSSVAIILGAYLTEYFQWYWLDPVLSLVIAFVVAKWGVGLIKESTKVLLTEKE</sequence>
<feature type="transmembrane region" description="Helical" evidence="7">
    <location>
        <begin position="177"/>
        <end position="197"/>
    </location>
</feature>
<dbReference type="EMBL" id="FPAS01000005">
    <property type="protein sequence ID" value="SFT85683.1"/>
    <property type="molecule type" value="Genomic_DNA"/>
</dbReference>
<evidence type="ECO:0000256" key="3">
    <source>
        <dbReference type="ARBA" id="ARBA00022692"/>
    </source>
</evidence>
<comment type="subcellular location">
    <subcellularLocation>
        <location evidence="1">Membrane</location>
        <topology evidence="1">Multi-pass membrane protein</topology>
    </subcellularLocation>
</comment>
<keyword evidence="4 7" id="KW-1133">Transmembrane helix</keyword>
<dbReference type="InterPro" id="IPR002524">
    <property type="entry name" value="Cation_efflux"/>
</dbReference>
<dbReference type="AlphaFoldDB" id="A0A1I7BER0"/>
<evidence type="ECO:0000313" key="9">
    <source>
        <dbReference type="EMBL" id="SFT85683.1"/>
    </source>
</evidence>
<feature type="transmembrane region" description="Helical" evidence="7">
    <location>
        <begin position="20"/>
        <end position="39"/>
    </location>
</feature>
<feature type="transmembrane region" description="Helical" evidence="7">
    <location>
        <begin position="82"/>
        <end position="103"/>
    </location>
</feature>
<reference evidence="9" key="1">
    <citation type="submission" date="2016-10" db="EMBL/GenBank/DDBJ databases">
        <authorList>
            <person name="de Groot N.N."/>
        </authorList>
    </citation>
    <scope>NUCLEOTIDE SEQUENCE [LARGE SCALE GENOMIC DNA]</scope>
    <source>
        <strain evidence="9">CGMCC 1.7005</strain>
    </source>
</reference>
<evidence type="ECO:0000256" key="1">
    <source>
        <dbReference type="ARBA" id="ARBA00004141"/>
    </source>
</evidence>
<dbReference type="OrthoDB" id="9809646at2"/>
<dbReference type="PANTHER" id="PTHR45755:SF4">
    <property type="entry name" value="ZINC TRANSPORTER 7"/>
    <property type="match status" value="1"/>
</dbReference>
<evidence type="ECO:0000256" key="6">
    <source>
        <dbReference type="ARBA" id="ARBA00023136"/>
    </source>
</evidence>
<evidence type="ECO:0000259" key="8">
    <source>
        <dbReference type="Pfam" id="PF01545"/>
    </source>
</evidence>
<dbReference type="PANTHER" id="PTHR45755">
    <property type="match status" value="1"/>
</dbReference>
<evidence type="ECO:0000256" key="4">
    <source>
        <dbReference type="ARBA" id="ARBA00022989"/>
    </source>
</evidence>
<gene>
    <name evidence="9" type="ORF">SAMN05216474_2754</name>
</gene>
<dbReference type="InterPro" id="IPR045316">
    <property type="entry name" value="Msc2-like"/>
</dbReference>
<name>A0A1I7BER0_9FLAO</name>